<keyword evidence="5 11" id="KW-0418">Kinase</keyword>
<dbReference type="InterPro" id="IPR011009">
    <property type="entry name" value="Kinase-like_dom_sf"/>
</dbReference>
<feature type="compositionally biased region" description="Polar residues" evidence="9">
    <location>
        <begin position="531"/>
        <end position="549"/>
    </location>
</feature>
<dbReference type="PANTHER" id="PTHR24343">
    <property type="entry name" value="SERINE/THREONINE KINASE"/>
    <property type="match status" value="1"/>
</dbReference>
<dbReference type="PANTHER" id="PTHR24343:SF330">
    <property type="entry name" value="SNF1-ACTIVATING KINASE 1"/>
    <property type="match status" value="1"/>
</dbReference>
<keyword evidence="2" id="KW-0723">Serine/threonine-protein kinase</keyword>
<dbReference type="OrthoDB" id="68483at2759"/>
<organism evidence="11 12">
    <name type="scientific">Kockovaella imperatae</name>
    <dbReference type="NCBI Taxonomy" id="4999"/>
    <lineage>
        <taxon>Eukaryota</taxon>
        <taxon>Fungi</taxon>
        <taxon>Dikarya</taxon>
        <taxon>Basidiomycota</taxon>
        <taxon>Agaricomycotina</taxon>
        <taxon>Tremellomycetes</taxon>
        <taxon>Tremellales</taxon>
        <taxon>Cuniculitremaceae</taxon>
        <taxon>Kockovaella</taxon>
    </lineage>
</organism>
<dbReference type="InParanoid" id="A0A1Y1UPL7"/>
<dbReference type="Proteomes" id="UP000193218">
    <property type="component" value="Unassembled WGS sequence"/>
</dbReference>
<dbReference type="EC" id="2.7.11.1" evidence="1"/>
<evidence type="ECO:0000256" key="7">
    <source>
        <dbReference type="ARBA" id="ARBA00047899"/>
    </source>
</evidence>
<keyword evidence="12" id="KW-1185">Reference proteome</keyword>
<dbReference type="RefSeq" id="XP_021873697.1">
    <property type="nucleotide sequence ID" value="XM_022013749.1"/>
</dbReference>
<dbReference type="GeneID" id="33555557"/>
<evidence type="ECO:0000256" key="8">
    <source>
        <dbReference type="ARBA" id="ARBA00048679"/>
    </source>
</evidence>
<reference evidence="11 12" key="1">
    <citation type="submission" date="2017-03" db="EMBL/GenBank/DDBJ databases">
        <title>Widespread Adenine N6-methylation of Active Genes in Fungi.</title>
        <authorList>
            <consortium name="DOE Joint Genome Institute"/>
            <person name="Mondo S.J."/>
            <person name="Dannebaum R.O."/>
            <person name="Kuo R.C."/>
            <person name="Louie K.B."/>
            <person name="Bewick A.J."/>
            <person name="Labutti K."/>
            <person name="Haridas S."/>
            <person name="Kuo A."/>
            <person name="Salamov A."/>
            <person name="Ahrendt S.R."/>
            <person name="Lau R."/>
            <person name="Bowen B.P."/>
            <person name="Lipzen A."/>
            <person name="Sullivan W."/>
            <person name="Andreopoulos W.B."/>
            <person name="Clum A."/>
            <person name="Lindquist E."/>
            <person name="Daum C."/>
            <person name="Northen T.R."/>
            <person name="Ramamoorthy G."/>
            <person name="Schmitz R.J."/>
            <person name="Gryganskyi A."/>
            <person name="Culley D."/>
            <person name="Magnuson J."/>
            <person name="James T.Y."/>
            <person name="O'Malley M.A."/>
            <person name="Stajich J.E."/>
            <person name="Spatafora J.W."/>
            <person name="Visel A."/>
            <person name="Grigoriev I.V."/>
        </authorList>
    </citation>
    <scope>NUCLEOTIDE SEQUENCE [LARGE SCALE GENOMIC DNA]</scope>
    <source>
        <strain evidence="11 12">NRRL Y-17943</strain>
    </source>
</reference>
<dbReference type="EMBL" id="NBSH01000002">
    <property type="protein sequence ID" value="ORX39912.1"/>
    <property type="molecule type" value="Genomic_DNA"/>
</dbReference>
<evidence type="ECO:0000259" key="10">
    <source>
        <dbReference type="PROSITE" id="PS50011"/>
    </source>
</evidence>
<evidence type="ECO:0000256" key="2">
    <source>
        <dbReference type="ARBA" id="ARBA00022527"/>
    </source>
</evidence>
<dbReference type="SMART" id="SM00220">
    <property type="entry name" value="S_TKc"/>
    <property type="match status" value="1"/>
</dbReference>
<keyword evidence="4" id="KW-0547">Nucleotide-binding</keyword>
<feature type="compositionally biased region" description="Low complexity" evidence="9">
    <location>
        <begin position="662"/>
        <end position="674"/>
    </location>
</feature>
<dbReference type="GO" id="GO:0005737">
    <property type="term" value="C:cytoplasm"/>
    <property type="evidence" value="ECO:0007669"/>
    <property type="project" value="TreeGrafter"/>
</dbReference>
<feature type="compositionally biased region" description="Polar residues" evidence="9">
    <location>
        <begin position="644"/>
        <end position="657"/>
    </location>
</feature>
<dbReference type="STRING" id="4999.A0A1Y1UPL7"/>
<feature type="region of interest" description="Disordered" evidence="9">
    <location>
        <begin position="524"/>
        <end position="723"/>
    </location>
</feature>
<keyword evidence="6" id="KW-0067">ATP-binding</keyword>
<dbReference type="Pfam" id="PF00069">
    <property type="entry name" value="Pkinase"/>
    <property type="match status" value="1"/>
</dbReference>
<evidence type="ECO:0000256" key="4">
    <source>
        <dbReference type="ARBA" id="ARBA00022741"/>
    </source>
</evidence>
<dbReference type="GO" id="GO:0004674">
    <property type="term" value="F:protein serine/threonine kinase activity"/>
    <property type="evidence" value="ECO:0007669"/>
    <property type="project" value="UniProtKB-KW"/>
</dbReference>
<dbReference type="CDD" id="cd14008">
    <property type="entry name" value="STKc_LKB1_CaMKK"/>
    <property type="match status" value="1"/>
</dbReference>
<dbReference type="AlphaFoldDB" id="A0A1Y1UPL7"/>
<dbReference type="InterPro" id="IPR000719">
    <property type="entry name" value="Prot_kinase_dom"/>
</dbReference>
<dbReference type="FunCoup" id="A0A1Y1UPL7">
    <property type="interactions" value="377"/>
</dbReference>
<comment type="catalytic activity">
    <reaction evidence="8">
        <text>L-seryl-[protein] + ATP = O-phospho-L-seryl-[protein] + ADP + H(+)</text>
        <dbReference type="Rhea" id="RHEA:17989"/>
        <dbReference type="Rhea" id="RHEA-COMP:9863"/>
        <dbReference type="Rhea" id="RHEA-COMP:11604"/>
        <dbReference type="ChEBI" id="CHEBI:15378"/>
        <dbReference type="ChEBI" id="CHEBI:29999"/>
        <dbReference type="ChEBI" id="CHEBI:30616"/>
        <dbReference type="ChEBI" id="CHEBI:83421"/>
        <dbReference type="ChEBI" id="CHEBI:456216"/>
        <dbReference type="EC" id="2.7.11.1"/>
    </reaction>
</comment>
<proteinExistence type="predicted"/>
<keyword evidence="3" id="KW-0808">Transferase</keyword>
<name>A0A1Y1UPL7_9TREE</name>
<comment type="catalytic activity">
    <reaction evidence="7">
        <text>L-threonyl-[protein] + ATP = O-phospho-L-threonyl-[protein] + ADP + H(+)</text>
        <dbReference type="Rhea" id="RHEA:46608"/>
        <dbReference type="Rhea" id="RHEA-COMP:11060"/>
        <dbReference type="Rhea" id="RHEA-COMP:11605"/>
        <dbReference type="ChEBI" id="CHEBI:15378"/>
        <dbReference type="ChEBI" id="CHEBI:30013"/>
        <dbReference type="ChEBI" id="CHEBI:30616"/>
        <dbReference type="ChEBI" id="CHEBI:61977"/>
        <dbReference type="ChEBI" id="CHEBI:456216"/>
        <dbReference type="EC" id="2.7.11.1"/>
    </reaction>
</comment>
<protein>
    <recommendedName>
        <fullName evidence="1">non-specific serine/threonine protein kinase</fullName>
        <ecNumber evidence="1">2.7.11.1</ecNumber>
    </recommendedName>
</protein>
<feature type="compositionally biased region" description="Low complexity" evidence="9">
    <location>
        <begin position="688"/>
        <end position="715"/>
    </location>
</feature>
<evidence type="ECO:0000256" key="1">
    <source>
        <dbReference type="ARBA" id="ARBA00012513"/>
    </source>
</evidence>
<feature type="region of interest" description="Disordered" evidence="9">
    <location>
        <begin position="25"/>
        <end position="56"/>
    </location>
</feature>
<dbReference type="PROSITE" id="PS50011">
    <property type="entry name" value="PROTEIN_KINASE_DOM"/>
    <property type="match status" value="1"/>
</dbReference>
<dbReference type="GO" id="GO:0005524">
    <property type="term" value="F:ATP binding"/>
    <property type="evidence" value="ECO:0007669"/>
    <property type="project" value="UniProtKB-KW"/>
</dbReference>
<dbReference type="Gene3D" id="3.30.200.20">
    <property type="entry name" value="Phosphorylase Kinase, domain 1"/>
    <property type="match status" value="1"/>
</dbReference>
<sequence>MGDLLRPPEAEDSLILALNAPHADSIASSSNLERSKSHPARQAGLVPSPRSVSPRLRASPLLDSHLSLSRASNSLLRRNSGKEKHSNGMHRPPVDSAALSPRSDEEVVDVIETPQLRLDRDPETGRKMINQYLVRHEIGHGTHGRVRLGEDISAENGLEDSDAEHERAFYAIKIVDRSSKKRRLGGLSRQKGNGEGANMVNESEIRKEIAIFKKVNHPNVVKMKEIIDDPESSKLFMIMEYCEGGEVQWRTSDGHPALSLEETRNVFRDTLLGLEYLHHQGIIHRDIKPSNLLRSADGTVKISDFGCSHFSEALRTASAQSGPEGEEYVDDIELAKTAGSPAFFAPEMCFSGTEDNSLVVDLGDSPSSASRHPITNAIDVWALGVTLYCLSYGRTPFDAANEYLLMQAIPHAKIQYPRLMCSDGVAESPESHECLNLLHRLLEKDPAKRITLEQAKRHPFTLRGLPEPTTWLASTDPHVQSFVTVSSDEVAAVVIKSSSFRDKFRKGIRNISNRLQLFSNVGRSRSRSFGEDSSTATPATPFANRSTIHAVSPGAISRRLSLRNHRRTRDPSRSDSVAPARSLSSQDPRDKQSPAIHRSHSSQLLQLPTNVKSSVDSTDPPSPFSLLNEQNRLIRRSSDVEAVNSRTTDGHTATSGITGKFSRLLSRTNSQSRSSRQRSRLRNGDSESPITPTISISDARPSTSSVDDASSSSSVQHADVETVAARVTPTSSWESRMRPPVLPDYSGRISQDEVDWNETLSDDEDEECVMNDSAVYPMGSQDLIRGRRPSQVMEDEAEGALAISVRSRTVSGRRQSVTE</sequence>
<feature type="compositionally biased region" description="Polar residues" evidence="9">
    <location>
        <begin position="601"/>
        <end position="631"/>
    </location>
</feature>
<dbReference type="Gene3D" id="1.10.510.10">
    <property type="entry name" value="Transferase(Phosphotransferase) domain 1"/>
    <property type="match status" value="1"/>
</dbReference>
<accession>A0A1Y1UPL7</accession>
<feature type="region of interest" description="Disordered" evidence="9">
    <location>
        <begin position="72"/>
        <end position="106"/>
    </location>
</feature>
<gene>
    <name evidence="11" type="ORF">BD324DRAFT_587054</name>
</gene>
<evidence type="ECO:0000313" key="12">
    <source>
        <dbReference type="Proteomes" id="UP000193218"/>
    </source>
</evidence>
<comment type="caution">
    <text evidence="11">The sequence shown here is derived from an EMBL/GenBank/DDBJ whole genome shotgun (WGS) entry which is preliminary data.</text>
</comment>
<evidence type="ECO:0000256" key="5">
    <source>
        <dbReference type="ARBA" id="ARBA00022777"/>
    </source>
</evidence>
<evidence type="ECO:0000256" key="9">
    <source>
        <dbReference type="SAM" id="MobiDB-lite"/>
    </source>
</evidence>
<evidence type="ECO:0000256" key="6">
    <source>
        <dbReference type="ARBA" id="ARBA00022840"/>
    </source>
</evidence>
<evidence type="ECO:0000313" key="11">
    <source>
        <dbReference type="EMBL" id="ORX39912.1"/>
    </source>
</evidence>
<evidence type="ECO:0000256" key="3">
    <source>
        <dbReference type="ARBA" id="ARBA00022679"/>
    </source>
</evidence>
<dbReference type="SUPFAM" id="SSF56112">
    <property type="entry name" value="Protein kinase-like (PK-like)"/>
    <property type="match status" value="1"/>
</dbReference>
<feature type="domain" description="Protein kinase" evidence="10">
    <location>
        <begin position="132"/>
        <end position="461"/>
    </location>
</feature>